<dbReference type="Pfam" id="PF12399">
    <property type="entry name" value="BCA_ABC_TP_C"/>
    <property type="match status" value="1"/>
</dbReference>
<dbReference type="PANTHER" id="PTHR45772">
    <property type="entry name" value="CONSERVED COMPONENT OF ABC TRANSPORTER FOR NATURAL AMINO ACIDS-RELATED"/>
    <property type="match status" value="1"/>
</dbReference>
<comment type="caution">
    <text evidence="5">The sequence shown here is derived from an EMBL/GenBank/DDBJ whole genome shotgun (WGS) entry which is preliminary data.</text>
</comment>
<dbReference type="GO" id="GO:1903805">
    <property type="term" value="P:L-valine import across plasma membrane"/>
    <property type="evidence" value="ECO:0007669"/>
    <property type="project" value="TreeGrafter"/>
</dbReference>
<dbReference type="PANTHER" id="PTHR45772:SF7">
    <property type="entry name" value="AMINO ACID ABC TRANSPORTER ATP-BINDING PROTEIN"/>
    <property type="match status" value="1"/>
</dbReference>
<dbReference type="GO" id="GO:0042941">
    <property type="term" value="P:D-alanine transmembrane transport"/>
    <property type="evidence" value="ECO:0007669"/>
    <property type="project" value="TreeGrafter"/>
</dbReference>
<dbReference type="InterPro" id="IPR051120">
    <property type="entry name" value="ABC_AA/LPS_Transport"/>
</dbReference>
<dbReference type="GO" id="GO:0016887">
    <property type="term" value="F:ATP hydrolysis activity"/>
    <property type="evidence" value="ECO:0007669"/>
    <property type="project" value="InterPro"/>
</dbReference>
<dbReference type="GO" id="GO:0015192">
    <property type="term" value="F:L-phenylalanine transmembrane transporter activity"/>
    <property type="evidence" value="ECO:0007669"/>
    <property type="project" value="TreeGrafter"/>
</dbReference>
<dbReference type="PROSITE" id="PS50893">
    <property type="entry name" value="ABC_TRANSPORTER_2"/>
    <property type="match status" value="1"/>
</dbReference>
<dbReference type="CDD" id="cd03219">
    <property type="entry name" value="ABC_Mj1267_LivG_branched"/>
    <property type="match status" value="1"/>
</dbReference>
<dbReference type="Pfam" id="PF00005">
    <property type="entry name" value="ABC_tran"/>
    <property type="match status" value="1"/>
</dbReference>
<dbReference type="InterPro" id="IPR003439">
    <property type="entry name" value="ABC_transporter-like_ATP-bd"/>
</dbReference>
<dbReference type="GO" id="GO:0015188">
    <property type="term" value="F:L-isoleucine transmembrane transporter activity"/>
    <property type="evidence" value="ECO:0007669"/>
    <property type="project" value="TreeGrafter"/>
</dbReference>
<dbReference type="SMART" id="SM00382">
    <property type="entry name" value="AAA"/>
    <property type="match status" value="1"/>
</dbReference>
<dbReference type="InterPro" id="IPR027417">
    <property type="entry name" value="P-loop_NTPase"/>
</dbReference>
<dbReference type="SUPFAM" id="SSF52540">
    <property type="entry name" value="P-loop containing nucleoside triphosphate hydrolases"/>
    <property type="match status" value="1"/>
</dbReference>
<accession>A0A0F9LVC1</accession>
<evidence type="ECO:0000313" key="5">
    <source>
        <dbReference type="EMBL" id="KKM99089.1"/>
    </source>
</evidence>
<evidence type="ECO:0000259" key="4">
    <source>
        <dbReference type="PROSITE" id="PS50893"/>
    </source>
</evidence>
<dbReference type="EMBL" id="LAZR01005537">
    <property type="protein sequence ID" value="KKM99089.1"/>
    <property type="molecule type" value="Genomic_DNA"/>
</dbReference>
<protein>
    <recommendedName>
        <fullName evidence="4">ABC transporter domain-containing protein</fullName>
    </recommendedName>
</protein>
<keyword evidence="1" id="KW-0813">Transport</keyword>
<organism evidence="5">
    <name type="scientific">marine sediment metagenome</name>
    <dbReference type="NCBI Taxonomy" id="412755"/>
    <lineage>
        <taxon>unclassified sequences</taxon>
        <taxon>metagenomes</taxon>
        <taxon>ecological metagenomes</taxon>
    </lineage>
</organism>
<keyword evidence="3" id="KW-0067">ATP-binding</keyword>
<evidence type="ECO:0000256" key="2">
    <source>
        <dbReference type="ARBA" id="ARBA00022741"/>
    </source>
</evidence>
<dbReference type="AlphaFoldDB" id="A0A0F9LVC1"/>
<reference evidence="5" key="1">
    <citation type="journal article" date="2015" name="Nature">
        <title>Complex archaea that bridge the gap between prokaryotes and eukaryotes.</title>
        <authorList>
            <person name="Spang A."/>
            <person name="Saw J.H."/>
            <person name="Jorgensen S.L."/>
            <person name="Zaremba-Niedzwiedzka K."/>
            <person name="Martijn J."/>
            <person name="Lind A.E."/>
            <person name="van Eijk R."/>
            <person name="Schleper C."/>
            <person name="Guy L."/>
            <person name="Ettema T.J."/>
        </authorList>
    </citation>
    <scope>NUCLEOTIDE SEQUENCE</scope>
</reference>
<name>A0A0F9LVC1_9ZZZZ</name>
<keyword evidence="2" id="KW-0547">Nucleotide-binding</keyword>
<dbReference type="GO" id="GO:0005886">
    <property type="term" value="C:plasma membrane"/>
    <property type="evidence" value="ECO:0007669"/>
    <property type="project" value="TreeGrafter"/>
</dbReference>
<dbReference type="GO" id="GO:0005304">
    <property type="term" value="F:L-valine transmembrane transporter activity"/>
    <property type="evidence" value="ECO:0007669"/>
    <property type="project" value="TreeGrafter"/>
</dbReference>
<proteinExistence type="predicted"/>
<evidence type="ECO:0000256" key="3">
    <source>
        <dbReference type="ARBA" id="ARBA00022840"/>
    </source>
</evidence>
<dbReference type="GO" id="GO:0005524">
    <property type="term" value="F:ATP binding"/>
    <property type="evidence" value="ECO:0007669"/>
    <property type="project" value="UniProtKB-KW"/>
</dbReference>
<dbReference type="Gene3D" id="3.40.50.300">
    <property type="entry name" value="P-loop containing nucleotide triphosphate hydrolases"/>
    <property type="match status" value="1"/>
</dbReference>
<evidence type="ECO:0000256" key="1">
    <source>
        <dbReference type="ARBA" id="ARBA00022448"/>
    </source>
</evidence>
<feature type="domain" description="ABC transporter" evidence="4">
    <location>
        <begin position="4"/>
        <end position="251"/>
    </location>
</feature>
<dbReference type="GO" id="GO:0015808">
    <property type="term" value="P:L-alanine transport"/>
    <property type="evidence" value="ECO:0007669"/>
    <property type="project" value="TreeGrafter"/>
</dbReference>
<dbReference type="FunFam" id="3.40.50.300:FF:000421">
    <property type="entry name" value="Branched-chain amino acid ABC transporter ATP-binding protein"/>
    <property type="match status" value="1"/>
</dbReference>
<dbReference type="InterPro" id="IPR032823">
    <property type="entry name" value="BCA_ABC_TP_C"/>
</dbReference>
<dbReference type="InterPro" id="IPR003593">
    <property type="entry name" value="AAA+_ATPase"/>
</dbReference>
<sequence length="253" mass="28100">MALLDIRSINKSFGGLKALSGVSLSLIKGEILALIGPNGSGKTTLLNAICRIHEVDSGEILFNGEAITNLYPWNISKKGIGRTFQLQGIMEDATVFENVFIGAEAWEDKGFLNLLLRLPSGQAEERRAREKAKESILFVGLEHRSHEKAINLPLGEMRLVEIARALLSEPEILIMDESFSGLSMPEAELLQQKLLEVNSRGISILFVEHNMRIVRNLAQRVYVLNFGELLAQGTPDDVMADESVIEAYLGRWR</sequence>
<dbReference type="GO" id="GO:1903806">
    <property type="term" value="P:L-isoleucine import across plasma membrane"/>
    <property type="evidence" value="ECO:0007669"/>
    <property type="project" value="TreeGrafter"/>
</dbReference>
<gene>
    <name evidence="5" type="ORF">LCGC14_1151360</name>
</gene>